<keyword evidence="1" id="KW-0175">Coiled coil</keyword>
<name>A0ABV5WVX4_9LACO</name>
<accession>A0ABV5WVX4</accession>
<proteinExistence type="predicted"/>
<gene>
    <name evidence="3" type="ORF">ACFFLI_07335</name>
</gene>
<evidence type="ECO:0000256" key="2">
    <source>
        <dbReference type="SAM" id="MobiDB-lite"/>
    </source>
</evidence>
<comment type="caution">
    <text evidence="3">The sequence shown here is derived from an EMBL/GenBank/DDBJ whole genome shotgun (WGS) entry which is preliminary data.</text>
</comment>
<sequence>MNATTTKPATESKLAASVAAEQLGIKAVTLRKYSTMVEKQLDDETRFRSEDNRHRLYSAADLATFEAAIKLSENGTTLATALAKTFNTKQAKPSSPAQPATPKQPVEANQATPQPQTPAVVRPADPDVAELAKQQVIIIRRLESLSQRLNQAMDQLDRIENQQAKQAARPWWRFW</sequence>
<evidence type="ECO:0000313" key="3">
    <source>
        <dbReference type="EMBL" id="MFB9769676.1"/>
    </source>
</evidence>
<organism evidence="3 4">
    <name type="scientific">Lactiplantibacillus modestisalitolerans</name>
    <dbReference type="NCBI Taxonomy" id="1457219"/>
    <lineage>
        <taxon>Bacteria</taxon>
        <taxon>Bacillati</taxon>
        <taxon>Bacillota</taxon>
        <taxon>Bacilli</taxon>
        <taxon>Lactobacillales</taxon>
        <taxon>Lactobacillaceae</taxon>
        <taxon>Lactiplantibacillus</taxon>
    </lineage>
</organism>
<dbReference type="Proteomes" id="UP001589691">
    <property type="component" value="Unassembled WGS sequence"/>
</dbReference>
<dbReference type="Gene3D" id="1.10.1660.10">
    <property type="match status" value="1"/>
</dbReference>
<evidence type="ECO:0000256" key="1">
    <source>
        <dbReference type="SAM" id="Coils"/>
    </source>
</evidence>
<evidence type="ECO:0000313" key="4">
    <source>
        <dbReference type="Proteomes" id="UP001589691"/>
    </source>
</evidence>
<feature type="compositionally biased region" description="Polar residues" evidence="2">
    <location>
        <begin position="87"/>
        <end position="98"/>
    </location>
</feature>
<feature type="region of interest" description="Disordered" evidence="2">
    <location>
        <begin position="87"/>
        <end position="123"/>
    </location>
</feature>
<keyword evidence="4" id="KW-1185">Reference proteome</keyword>
<dbReference type="EMBL" id="JBHLZY010000018">
    <property type="protein sequence ID" value="MFB9769676.1"/>
    <property type="molecule type" value="Genomic_DNA"/>
</dbReference>
<reference evidence="3 4" key="1">
    <citation type="submission" date="2024-09" db="EMBL/GenBank/DDBJ databases">
        <authorList>
            <person name="Sun Q."/>
            <person name="Mori K."/>
        </authorList>
    </citation>
    <scope>NUCLEOTIDE SEQUENCE [LARGE SCALE GENOMIC DNA]</scope>
    <source>
        <strain evidence="3 4">TBRC 4576</strain>
    </source>
</reference>
<dbReference type="RefSeq" id="WP_137642926.1">
    <property type="nucleotide sequence ID" value="NZ_BJEA01000012.1"/>
</dbReference>
<feature type="coiled-coil region" evidence="1">
    <location>
        <begin position="139"/>
        <end position="169"/>
    </location>
</feature>
<evidence type="ECO:0008006" key="5">
    <source>
        <dbReference type="Google" id="ProtNLM"/>
    </source>
</evidence>
<protein>
    <recommendedName>
        <fullName evidence="5">HTH merR-type domain-containing protein</fullName>
    </recommendedName>
</protein>